<name>C0IN74_9BACT</name>
<protein>
    <recommendedName>
        <fullName evidence="2">Pyridoxamine 5'-phosphate oxidase N-terminal domain-containing protein</fullName>
    </recommendedName>
</protein>
<keyword evidence="1" id="KW-0560">Oxidoreductase</keyword>
<reference evidence="3" key="1">
    <citation type="journal article" date="2009" name="ISME J.">
        <title>Functional metagenomics reveals diverse beta-lactamases in a remote Alaskan soil.</title>
        <authorList>
            <person name="Allen H.K."/>
            <person name="Moe L.A."/>
            <person name="Rodbumrer J."/>
            <person name="Gaarder A."/>
            <person name="Handelsman J."/>
        </authorList>
    </citation>
    <scope>NUCLEOTIDE SEQUENCE</scope>
</reference>
<dbReference type="EMBL" id="EU408349">
    <property type="protein sequence ID" value="ACN58760.1"/>
    <property type="molecule type" value="Genomic_DNA"/>
</dbReference>
<dbReference type="GO" id="GO:0016627">
    <property type="term" value="F:oxidoreductase activity, acting on the CH-CH group of donors"/>
    <property type="evidence" value="ECO:0007669"/>
    <property type="project" value="TreeGrafter"/>
</dbReference>
<dbReference type="PANTHER" id="PTHR35176:SF6">
    <property type="entry name" value="HEME OXYGENASE HI_0854-RELATED"/>
    <property type="match status" value="1"/>
</dbReference>
<evidence type="ECO:0000256" key="1">
    <source>
        <dbReference type="ARBA" id="ARBA00023002"/>
    </source>
</evidence>
<organism evidence="3">
    <name type="scientific">uncultured bacterium BLR8</name>
    <dbReference type="NCBI Taxonomy" id="506524"/>
    <lineage>
        <taxon>Bacteria</taxon>
        <taxon>environmental samples</taxon>
    </lineage>
</organism>
<dbReference type="GO" id="GO:0005829">
    <property type="term" value="C:cytosol"/>
    <property type="evidence" value="ECO:0007669"/>
    <property type="project" value="TreeGrafter"/>
</dbReference>
<gene>
    <name evidence="3" type="ORF">AKSOIL_0115</name>
</gene>
<proteinExistence type="predicted"/>
<dbReference type="InterPro" id="IPR011576">
    <property type="entry name" value="Pyridox_Oxase_N"/>
</dbReference>
<dbReference type="GO" id="GO:0070967">
    <property type="term" value="F:coenzyme F420 binding"/>
    <property type="evidence" value="ECO:0007669"/>
    <property type="project" value="TreeGrafter"/>
</dbReference>
<dbReference type="Gene3D" id="2.30.110.10">
    <property type="entry name" value="Electron Transport, Fmn-binding Protein, Chain A"/>
    <property type="match status" value="1"/>
</dbReference>
<evidence type="ECO:0000313" key="3">
    <source>
        <dbReference type="EMBL" id="ACN58760.1"/>
    </source>
</evidence>
<feature type="domain" description="Pyridoxamine 5'-phosphate oxidase N-terminal" evidence="2">
    <location>
        <begin position="40"/>
        <end position="161"/>
    </location>
</feature>
<sequence>MALHLSEGGASARRHAPRRGLRRVGWTANGVRVTSRATRAAVLEFMRGHKYAVEASVSPAGAPQAAVVGFVVTDDFEIFFDTLDSTRKAANLEYSPQIALVIGGAANGDERMVQIQGVADAPAGAELERLKAMYFGRFPDGRDRARLSGIVYVRVRPTWLRDSDFGRAPPQIIEFEF</sequence>
<accession>C0IN74</accession>
<dbReference type="SUPFAM" id="SSF50475">
    <property type="entry name" value="FMN-binding split barrel"/>
    <property type="match status" value="1"/>
</dbReference>
<dbReference type="InterPro" id="IPR052019">
    <property type="entry name" value="F420H2_bilvrd_red/Heme_oxyg"/>
</dbReference>
<dbReference type="AlphaFoldDB" id="C0IN74"/>
<dbReference type="PANTHER" id="PTHR35176">
    <property type="entry name" value="HEME OXYGENASE HI_0854-RELATED"/>
    <property type="match status" value="1"/>
</dbReference>
<evidence type="ECO:0000259" key="2">
    <source>
        <dbReference type="Pfam" id="PF01243"/>
    </source>
</evidence>
<dbReference type="InterPro" id="IPR012349">
    <property type="entry name" value="Split_barrel_FMN-bd"/>
</dbReference>
<dbReference type="Pfam" id="PF01243">
    <property type="entry name" value="PNPOx_N"/>
    <property type="match status" value="1"/>
</dbReference>